<gene>
    <name evidence="3" type="ORF">RB636_15560</name>
</gene>
<feature type="compositionally biased region" description="Pro residues" evidence="1">
    <location>
        <begin position="101"/>
        <end position="124"/>
    </location>
</feature>
<dbReference type="PRINTS" id="PR01217">
    <property type="entry name" value="PRICHEXTENSN"/>
</dbReference>
<feature type="transmembrane region" description="Helical" evidence="2">
    <location>
        <begin position="64"/>
        <end position="85"/>
    </location>
</feature>
<dbReference type="EMBL" id="JAVFKM010000006">
    <property type="protein sequence ID" value="MEF3114587.1"/>
    <property type="molecule type" value="Genomic_DNA"/>
</dbReference>
<proteinExistence type="predicted"/>
<organism evidence="3 4">
    <name type="scientific">Streptomyces chrestomyceticus</name>
    <dbReference type="NCBI Taxonomy" id="68185"/>
    <lineage>
        <taxon>Bacteria</taxon>
        <taxon>Bacillati</taxon>
        <taxon>Actinomycetota</taxon>
        <taxon>Actinomycetes</taxon>
        <taxon>Kitasatosporales</taxon>
        <taxon>Streptomycetaceae</taxon>
        <taxon>Streptomyces</taxon>
    </lineage>
</organism>
<feature type="compositionally biased region" description="Low complexity" evidence="1">
    <location>
        <begin position="125"/>
        <end position="147"/>
    </location>
</feature>
<comment type="caution">
    <text evidence="3">The sequence shown here is derived from an EMBL/GenBank/DDBJ whole genome shotgun (WGS) entry which is preliminary data.</text>
</comment>
<keyword evidence="4" id="KW-1185">Reference proteome</keyword>
<name>A0ABU7WSY3_9ACTN</name>
<evidence type="ECO:0000256" key="2">
    <source>
        <dbReference type="SAM" id="Phobius"/>
    </source>
</evidence>
<keyword evidence="2" id="KW-0472">Membrane</keyword>
<dbReference type="Proteomes" id="UP001348265">
    <property type="component" value="Unassembled WGS sequence"/>
</dbReference>
<sequence length="480" mass="52021">MTRATGRAPSGPPQPSPRRYNTVLRLYDAPLHRDWAFWLTVGLAVLVGLSIGTSQEQTSGLPRWLDTLLAVLTFTLLFGVVPAWIRLGIRRWRWRERPSHPKPSPVAAPNPSPPPNPGATPPPHTAATARTAETPHATPPAHAATAPAPSPYTTPPPRTPTPPIRTPPPPPHGPARPETAYPPAPDPLAAARRAFPHPVARTVHEMQRAHTAKDRHEALLEAGETLAATVAVTAAGLLTAHGAGERNLAELRTALAGTGTTFGTWTVWLHHLCRVARERTDVVPGLAEALRDDAEMAARPDDPGLAQFLDRLKGERNRTSHGDKPRTQEEAALRVAEHRLTLEQALMSAQFLIGLPWLLTVSCAYQRRTGTFEVVADHLMGDHPDFDRMTFSCPAPVADDTVYVLSPAGPVALSPFVASLYCAQCGRREICHANNAGRRNRPAAYKSFGRGHVIPYPELDEEIAALPGSRPSPRPGRRTP</sequence>
<feature type="region of interest" description="Disordered" evidence="1">
    <location>
        <begin position="96"/>
        <end position="189"/>
    </location>
</feature>
<evidence type="ECO:0000313" key="4">
    <source>
        <dbReference type="Proteomes" id="UP001348265"/>
    </source>
</evidence>
<dbReference type="RefSeq" id="WP_331786991.1">
    <property type="nucleotide sequence ID" value="NZ_JAVFKM010000006.1"/>
</dbReference>
<evidence type="ECO:0000313" key="3">
    <source>
        <dbReference type="EMBL" id="MEF3114587.1"/>
    </source>
</evidence>
<feature type="transmembrane region" description="Helical" evidence="2">
    <location>
        <begin position="35"/>
        <end position="52"/>
    </location>
</feature>
<keyword evidence="2" id="KW-1133">Transmembrane helix</keyword>
<feature type="compositionally biased region" description="Pro residues" evidence="1">
    <location>
        <begin position="148"/>
        <end position="186"/>
    </location>
</feature>
<evidence type="ECO:0000256" key="1">
    <source>
        <dbReference type="SAM" id="MobiDB-lite"/>
    </source>
</evidence>
<keyword evidence="2" id="KW-0812">Transmembrane</keyword>
<reference evidence="3 4" key="1">
    <citation type="submission" date="2023-08" db="EMBL/GenBank/DDBJ databases">
        <authorList>
            <person name="Sharma P."/>
            <person name="Verma V."/>
            <person name="Mohan M.K."/>
            <person name="Dubey A.K."/>
        </authorList>
    </citation>
    <scope>NUCLEOTIDE SEQUENCE [LARGE SCALE GENOMIC DNA]</scope>
    <source>
        <strain evidence="3 4">ADP4</strain>
    </source>
</reference>
<accession>A0ABU7WSY3</accession>
<protein>
    <submittedName>
        <fullName evidence="3">Uncharacterized protein</fullName>
    </submittedName>
</protein>